<name>A0AA35TJ95_GEOBA</name>
<dbReference type="SUPFAM" id="SSF75304">
    <property type="entry name" value="Amidase signature (AS) enzymes"/>
    <property type="match status" value="1"/>
</dbReference>
<keyword evidence="3" id="KW-1185">Reference proteome</keyword>
<dbReference type="Gene3D" id="3.90.1300.10">
    <property type="entry name" value="Amidase signature (AS) domain"/>
    <property type="match status" value="1"/>
</dbReference>
<organism evidence="2 3">
    <name type="scientific">Geodia barretti</name>
    <name type="common">Barrett's horny sponge</name>
    <dbReference type="NCBI Taxonomy" id="519541"/>
    <lineage>
        <taxon>Eukaryota</taxon>
        <taxon>Metazoa</taxon>
        <taxon>Porifera</taxon>
        <taxon>Demospongiae</taxon>
        <taxon>Heteroscleromorpha</taxon>
        <taxon>Tetractinellida</taxon>
        <taxon>Astrophorina</taxon>
        <taxon>Geodiidae</taxon>
        <taxon>Geodia</taxon>
    </lineage>
</organism>
<dbReference type="InterPro" id="IPR023631">
    <property type="entry name" value="Amidase_dom"/>
</dbReference>
<proteinExistence type="predicted"/>
<gene>
    <name evidence="2" type="ORF">GBAR_LOCUS27159</name>
</gene>
<dbReference type="Pfam" id="PF01425">
    <property type="entry name" value="Amidase"/>
    <property type="match status" value="1"/>
</dbReference>
<dbReference type="Proteomes" id="UP001174909">
    <property type="component" value="Unassembled WGS sequence"/>
</dbReference>
<accession>A0AA35TJ95</accession>
<dbReference type="EMBL" id="CASHTH010003785">
    <property type="protein sequence ID" value="CAI8049325.1"/>
    <property type="molecule type" value="Genomic_DNA"/>
</dbReference>
<sequence length="441" mass="46115">MLRRIESLDGKYKSYATVMADHAEAAAKAAEAEIAAGQYRGPLHGVPFAVKDLCFTKGVRTMGGSKVYADHIPSFDSTVVVRLNAAGSVPLGKLNLTEGAMGGYNPALNLPLNPWNTAHWAGSSSSGSGVATAAGLCFGSLGSDTGGSIRFPAAACGTVGLKPTWGRVSRYGVLALAESLDHVGPLTRSSADAAIALQAIAGHDPSDPTSLPAPVPDMLEGIDGGVKGVRIGLDEKYATDGVDPELAAAVLAGVKVMEELGAEIVPVQMPDVDSYLSAWPVLCSAEAVAAHKENYPSRREDYGLWFRGWLDMGAGVTGADYAAANNRRAELNGLIRDAFHDIDALACPSVMGPARAITPEEMYGPMSGDRGTSFQRYTVPYDYNGAPTISLPCGLSGDGLPLSLQFVGKSLSEPMLCRIGHAFEQATDWHNLHPPIDDDGS</sequence>
<dbReference type="GO" id="GO:0003824">
    <property type="term" value="F:catalytic activity"/>
    <property type="evidence" value="ECO:0007669"/>
    <property type="project" value="InterPro"/>
</dbReference>
<dbReference type="AlphaFoldDB" id="A0AA35TJ95"/>
<feature type="domain" description="Amidase" evidence="1">
    <location>
        <begin position="1"/>
        <end position="417"/>
    </location>
</feature>
<reference evidence="2" key="1">
    <citation type="submission" date="2023-03" db="EMBL/GenBank/DDBJ databases">
        <authorList>
            <person name="Steffen K."/>
            <person name="Cardenas P."/>
        </authorList>
    </citation>
    <scope>NUCLEOTIDE SEQUENCE</scope>
</reference>
<evidence type="ECO:0000313" key="3">
    <source>
        <dbReference type="Proteomes" id="UP001174909"/>
    </source>
</evidence>
<dbReference type="InterPro" id="IPR036928">
    <property type="entry name" value="AS_sf"/>
</dbReference>
<evidence type="ECO:0000313" key="2">
    <source>
        <dbReference type="EMBL" id="CAI8049325.1"/>
    </source>
</evidence>
<evidence type="ECO:0000259" key="1">
    <source>
        <dbReference type="Pfam" id="PF01425"/>
    </source>
</evidence>
<protein>
    <submittedName>
        <fullName evidence="2">Amidase AmiD</fullName>
    </submittedName>
</protein>
<comment type="caution">
    <text evidence="2">The sequence shown here is derived from an EMBL/GenBank/DDBJ whole genome shotgun (WGS) entry which is preliminary data.</text>
</comment>
<dbReference type="PANTHER" id="PTHR11895">
    <property type="entry name" value="TRANSAMIDASE"/>
    <property type="match status" value="1"/>
</dbReference>
<dbReference type="InterPro" id="IPR000120">
    <property type="entry name" value="Amidase"/>
</dbReference>
<dbReference type="PANTHER" id="PTHR11895:SF176">
    <property type="entry name" value="AMIDASE AMID-RELATED"/>
    <property type="match status" value="1"/>
</dbReference>